<evidence type="ECO:0008006" key="11">
    <source>
        <dbReference type="Google" id="ProtNLM"/>
    </source>
</evidence>
<dbReference type="GO" id="GO:0031201">
    <property type="term" value="C:SNARE complex"/>
    <property type="evidence" value="ECO:0007669"/>
    <property type="project" value="TreeGrafter"/>
</dbReference>
<dbReference type="EMBL" id="ML993587">
    <property type="protein sequence ID" value="KAF2169831.1"/>
    <property type="molecule type" value="Genomic_DNA"/>
</dbReference>
<reference evidence="9" key="1">
    <citation type="journal article" date="2020" name="Stud. Mycol.">
        <title>101 Dothideomycetes genomes: a test case for predicting lifestyles and emergence of pathogens.</title>
        <authorList>
            <person name="Haridas S."/>
            <person name="Albert R."/>
            <person name="Binder M."/>
            <person name="Bloem J."/>
            <person name="Labutti K."/>
            <person name="Salamov A."/>
            <person name="Andreopoulos B."/>
            <person name="Baker S."/>
            <person name="Barry K."/>
            <person name="Bills G."/>
            <person name="Bluhm B."/>
            <person name="Cannon C."/>
            <person name="Castanera R."/>
            <person name="Culley D."/>
            <person name="Daum C."/>
            <person name="Ezra D."/>
            <person name="Gonzalez J."/>
            <person name="Henrissat B."/>
            <person name="Kuo A."/>
            <person name="Liang C."/>
            <person name="Lipzen A."/>
            <person name="Lutzoni F."/>
            <person name="Magnuson J."/>
            <person name="Mondo S."/>
            <person name="Nolan M."/>
            <person name="Ohm R."/>
            <person name="Pangilinan J."/>
            <person name="Park H.-J."/>
            <person name="Ramirez L."/>
            <person name="Alfaro M."/>
            <person name="Sun H."/>
            <person name="Tritt A."/>
            <person name="Yoshinaga Y."/>
            <person name="Zwiers L.-H."/>
            <person name="Turgeon B."/>
            <person name="Goodwin S."/>
            <person name="Spatafora J."/>
            <person name="Crous P."/>
            <person name="Grigoriev I."/>
        </authorList>
    </citation>
    <scope>NUCLEOTIDE SEQUENCE</scope>
    <source>
        <strain evidence="9">ATCC 36951</strain>
    </source>
</reference>
<comment type="function">
    <text evidence="7">Required for vesicular transport between the endoplasmic reticulum and the Golgi apparatus.</text>
</comment>
<keyword evidence="10" id="KW-1185">Reference proteome</keyword>
<protein>
    <recommendedName>
        <fullName evidence="11">Vesicular-fusion protein sec17</fullName>
    </recommendedName>
</protein>
<comment type="subcellular location">
    <subcellularLocation>
        <location evidence="1 7">Membrane</location>
        <topology evidence="1 7">Peripheral membrane protein</topology>
    </subcellularLocation>
</comment>
<dbReference type="Pfam" id="PF14938">
    <property type="entry name" value="SNAP"/>
    <property type="match status" value="1"/>
</dbReference>
<dbReference type="CDD" id="cd15832">
    <property type="entry name" value="SNAP"/>
    <property type="match status" value="1"/>
</dbReference>
<dbReference type="InterPro" id="IPR000744">
    <property type="entry name" value="NSF_attach"/>
</dbReference>
<feature type="region of interest" description="Disordered" evidence="8">
    <location>
        <begin position="1"/>
        <end position="20"/>
    </location>
</feature>
<dbReference type="Proteomes" id="UP000799537">
    <property type="component" value="Unassembled WGS sequence"/>
</dbReference>
<keyword evidence="5 7" id="KW-0653">Protein transport</keyword>
<dbReference type="InterPro" id="IPR011990">
    <property type="entry name" value="TPR-like_helical_dom_sf"/>
</dbReference>
<keyword evidence="3 7" id="KW-0813">Transport</keyword>
<dbReference type="GO" id="GO:0019905">
    <property type="term" value="F:syntaxin binding"/>
    <property type="evidence" value="ECO:0007669"/>
    <property type="project" value="TreeGrafter"/>
</dbReference>
<comment type="similarity">
    <text evidence="2 7">Belongs to the SNAP family.</text>
</comment>
<evidence type="ECO:0000256" key="8">
    <source>
        <dbReference type="SAM" id="MobiDB-lite"/>
    </source>
</evidence>
<dbReference type="PANTHER" id="PTHR13768">
    <property type="entry name" value="SOLUBLE NSF ATTACHMENT PROTEIN SNAP"/>
    <property type="match status" value="1"/>
</dbReference>
<evidence type="ECO:0000256" key="6">
    <source>
        <dbReference type="ARBA" id="ARBA00023136"/>
    </source>
</evidence>
<evidence type="ECO:0000256" key="2">
    <source>
        <dbReference type="ARBA" id="ARBA00010050"/>
    </source>
</evidence>
<dbReference type="RefSeq" id="XP_033670720.1">
    <property type="nucleotide sequence ID" value="XM_033805293.1"/>
</dbReference>
<proteinExistence type="inferred from homology"/>
<organism evidence="9 10">
    <name type="scientific">Zasmidium cellare ATCC 36951</name>
    <dbReference type="NCBI Taxonomy" id="1080233"/>
    <lineage>
        <taxon>Eukaryota</taxon>
        <taxon>Fungi</taxon>
        <taxon>Dikarya</taxon>
        <taxon>Ascomycota</taxon>
        <taxon>Pezizomycotina</taxon>
        <taxon>Dothideomycetes</taxon>
        <taxon>Dothideomycetidae</taxon>
        <taxon>Mycosphaerellales</taxon>
        <taxon>Mycosphaerellaceae</taxon>
        <taxon>Zasmidium</taxon>
    </lineage>
</organism>
<dbReference type="GO" id="GO:0005774">
    <property type="term" value="C:vacuolar membrane"/>
    <property type="evidence" value="ECO:0007669"/>
    <property type="project" value="TreeGrafter"/>
</dbReference>
<dbReference type="AlphaFoldDB" id="A0A6A6CRW7"/>
<evidence type="ECO:0000256" key="1">
    <source>
        <dbReference type="ARBA" id="ARBA00004170"/>
    </source>
</evidence>
<evidence type="ECO:0000256" key="4">
    <source>
        <dbReference type="ARBA" id="ARBA00022892"/>
    </source>
</evidence>
<accession>A0A6A6CRW7</accession>
<evidence type="ECO:0000313" key="9">
    <source>
        <dbReference type="EMBL" id="KAF2169831.1"/>
    </source>
</evidence>
<name>A0A6A6CRW7_ZASCE</name>
<keyword evidence="4 7" id="KW-0931">ER-Golgi transport</keyword>
<keyword evidence="6 7" id="KW-0472">Membrane</keyword>
<evidence type="ECO:0000256" key="7">
    <source>
        <dbReference type="RuleBase" id="RU367013"/>
    </source>
</evidence>
<dbReference type="PRINTS" id="PR00448">
    <property type="entry name" value="NSFATTACHMNT"/>
</dbReference>
<dbReference type="SUPFAM" id="SSF48452">
    <property type="entry name" value="TPR-like"/>
    <property type="match status" value="1"/>
</dbReference>
<evidence type="ECO:0000256" key="3">
    <source>
        <dbReference type="ARBA" id="ARBA00022448"/>
    </source>
</evidence>
<dbReference type="GeneID" id="54558565"/>
<dbReference type="OrthoDB" id="9984275at2759"/>
<dbReference type="FunFam" id="1.25.40.10:FF:000049">
    <property type="entry name" value="Alpha-soluble NSF attachment protein-like"/>
    <property type="match status" value="1"/>
</dbReference>
<dbReference type="GO" id="GO:0006886">
    <property type="term" value="P:intracellular protein transport"/>
    <property type="evidence" value="ECO:0007669"/>
    <property type="project" value="UniProtKB-UniRule"/>
</dbReference>
<evidence type="ECO:0000313" key="10">
    <source>
        <dbReference type="Proteomes" id="UP000799537"/>
    </source>
</evidence>
<dbReference type="Gene3D" id="1.25.40.10">
    <property type="entry name" value="Tetratricopeptide repeat domain"/>
    <property type="match status" value="1"/>
</dbReference>
<gene>
    <name evidence="9" type="ORF">M409DRAFT_20244</name>
</gene>
<evidence type="ECO:0000256" key="5">
    <source>
        <dbReference type="ARBA" id="ARBA00022927"/>
    </source>
</evidence>
<dbReference type="GO" id="GO:0005483">
    <property type="term" value="F:soluble NSF attachment protein activity"/>
    <property type="evidence" value="ECO:0007669"/>
    <property type="project" value="TreeGrafter"/>
</dbReference>
<sequence length="292" mass="32931">MAQDPRALLQKADKAAQSASGGFSLFGGRTEKLENAVELYTQAANAFRMQKAGKEAGQAFEQAAALQSGKLNEPDDAANTLTEAYKSYRKDEPEEAARVLEKAIQHYTLKGNFRRAATHKQNLAELYEVELGDQKRAMEAYEMAAGWYENDNAEQLANKLYLKLADISALEGDYLKAITNYERIAKSAINNNLMKWSVKEYFLKAGICHLANGDMVAMNRALESYRELDPAFAQTREHQLLVDMVEAVEEGDQEKFADKLFQFDQMSKLDKWKTTLLLRVKESIEGQEEDFA</sequence>
<dbReference type="PANTHER" id="PTHR13768:SF8">
    <property type="entry name" value="ALPHA-SOLUBLE NSF ATTACHMENT PROTEIN"/>
    <property type="match status" value="1"/>
</dbReference>
<dbReference type="GO" id="GO:0035494">
    <property type="term" value="P:SNARE complex disassembly"/>
    <property type="evidence" value="ECO:0007669"/>
    <property type="project" value="TreeGrafter"/>
</dbReference>